<dbReference type="HOGENOM" id="CLU_025711_4_1_1"/>
<dbReference type="InterPro" id="IPR036291">
    <property type="entry name" value="NAD(P)-bd_dom_sf"/>
</dbReference>
<dbReference type="STRING" id="1043003.A0A074VSC2"/>
<accession>A0A074VSC2</accession>
<dbReference type="InterPro" id="IPR051606">
    <property type="entry name" value="Polyketide_Oxido-like"/>
</dbReference>
<reference evidence="3 4" key="1">
    <citation type="journal article" date="2014" name="BMC Genomics">
        <title>Genome sequencing of four Aureobasidium pullulans varieties: biotechnological potential, stress tolerance, and description of new species.</title>
        <authorList>
            <person name="Gostin Ar C."/>
            <person name="Ohm R.A."/>
            <person name="Kogej T."/>
            <person name="Sonjak S."/>
            <person name="Turk M."/>
            <person name="Zajc J."/>
            <person name="Zalar P."/>
            <person name="Grube M."/>
            <person name="Sun H."/>
            <person name="Han J."/>
            <person name="Sharma A."/>
            <person name="Chiniquy J."/>
            <person name="Ngan C.Y."/>
            <person name="Lipzen A."/>
            <person name="Barry K."/>
            <person name="Grigoriev I.V."/>
            <person name="Gunde-Cimerman N."/>
        </authorList>
    </citation>
    <scope>NUCLEOTIDE SEQUENCE [LARGE SCALE GENOMIC DNA]</scope>
    <source>
        <strain evidence="3 4">CBS 110374</strain>
    </source>
</reference>
<comment type="similarity">
    <text evidence="1">Belongs to the avfA family.</text>
</comment>
<gene>
    <name evidence="3" type="ORF">M437DRAFT_74875</name>
</gene>
<evidence type="ECO:0000256" key="1">
    <source>
        <dbReference type="ARBA" id="ARBA00038376"/>
    </source>
</evidence>
<organism evidence="3 4">
    <name type="scientific">Aureobasidium melanogenum (strain CBS 110374)</name>
    <name type="common">Aureobasidium pullulans var. melanogenum</name>
    <dbReference type="NCBI Taxonomy" id="1043003"/>
    <lineage>
        <taxon>Eukaryota</taxon>
        <taxon>Fungi</taxon>
        <taxon>Dikarya</taxon>
        <taxon>Ascomycota</taxon>
        <taxon>Pezizomycotina</taxon>
        <taxon>Dothideomycetes</taxon>
        <taxon>Dothideomycetidae</taxon>
        <taxon>Dothideales</taxon>
        <taxon>Saccotheciaceae</taxon>
        <taxon>Aureobasidium</taxon>
    </lineage>
</organism>
<dbReference type="EMBL" id="KL584831">
    <property type="protein sequence ID" value="KEQ63640.1"/>
    <property type="molecule type" value="Genomic_DNA"/>
</dbReference>
<evidence type="ECO:0000259" key="2">
    <source>
        <dbReference type="Pfam" id="PF13460"/>
    </source>
</evidence>
<dbReference type="Proteomes" id="UP000030672">
    <property type="component" value="Unassembled WGS sequence"/>
</dbReference>
<dbReference type="InterPro" id="IPR016040">
    <property type="entry name" value="NAD(P)-bd_dom"/>
</dbReference>
<dbReference type="GO" id="GO:0042602">
    <property type="term" value="F:riboflavin reductase (NADPH) activity"/>
    <property type="evidence" value="ECO:0007669"/>
    <property type="project" value="TreeGrafter"/>
</dbReference>
<dbReference type="Gene3D" id="3.40.50.720">
    <property type="entry name" value="NAD(P)-binding Rossmann-like Domain"/>
    <property type="match status" value="1"/>
</dbReference>
<protein>
    <submittedName>
        <fullName evidence="3">NAD-dependent epimerase/dehydratase-like protein</fullName>
    </submittedName>
</protein>
<evidence type="ECO:0000313" key="3">
    <source>
        <dbReference type="EMBL" id="KEQ63640.1"/>
    </source>
</evidence>
<dbReference type="SUPFAM" id="SSF51735">
    <property type="entry name" value="NAD(P)-binding Rossmann-fold domains"/>
    <property type="match status" value="1"/>
</dbReference>
<name>A0A074VSC2_AURM1</name>
<proteinExistence type="inferred from homology"/>
<dbReference type="Pfam" id="PF13460">
    <property type="entry name" value="NAD_binding_10"/>
    <property type="match status" value="1"/>
</dbReference>
<dbReference type="GeneID" id="63919690"/>
<dbReference type="AlphaFoldDB" id="A0A074VSC2"/>
<keyword evidence="4" id="KW-1185">Reference proteome</keyword>
<feature type="domain" description="NAD(P)-binding" evidence="2">
    <location>
        <begin position="16"/>
        <end position="216"/>
    </location>
</feature>
<dbReference type="PANTHER" id="PTHR43355:SF2">
    <property type="entry name" value="FLAVIN REDUCTASE (NADPH)"/>
    <property type="match status" value="1"/>
</dbReference>
<dbReference type="RefSeq" id="XP_040880663.1">
    <property type="nucleotide sequence ID" value="XM_041026317.1"/>
</dbReference>
<evidence type="ECO:0000313" key="4">
    <source>
        <dbReference type="Proteomes" id="UP000030672"/>
    </source>
</evidence>
<dbReference type="PANTHER" id="PTHR43355">
    <property type="entry name" value="FLAVIN REDUCTASE (NADPH)"/>
    <property type="match status" value="1"/>
</dbReference>
<dbReference type="GO" id="GO:0004074">
    <property type="term" value="F:biliverdin reductase [NAD(P)H] activity"/>
    <property type="evidence" value="ECO:0007669"/>
    <property type="project" value="TreeGrafter"/>
</dbReference>
<sequence>MSTKTSTNLPDILLIGATGRTGRLVLDSALKRGHKVVALIRPSSSLPPQANLTVSKGSPLESAAITTALSKTTGPVVIISTLGQTRTSGNPFAATTSPPLLMAHSASAVVQAAKAPDSRVQKLILMSMFGTGSSFANLNCLMKATMLYSNMKQSLDDQNAVDEIVKNSGLTFVMPRPAMLKGEVALPVKSLGDAGEKAGFMPSVSARSCAEFMLDAAVSGEWDGKTPVLSN</sequence>